<evidence type="ECO:0000256" key="2">
    <source>
        <dbReference type="SAM" id="SignalP"/>
    </source>
</evidence>
<feature type="chain" id="PRO_5021896819" evidence="2">
    <location>
        <begin position="23"/>
        <end position="177"/>
    </location>
</feature>
<evidence type="ECO:0000256" key="1">
    <source>
        <dbReference type="SAM" id="MobiDB-lite"/>
    </source>
</evidence>
<evidence type="ECO:0000313" key="4">
    <source>
        <dbReference type="Proteomes" id="UP000320042"/>
    </source>
</evidence>
<dbReference type="OrthoDB" id="799522at2"/>
<dbReference type="Proteomes" id="UP000320042">
    <property type="component" value="Unassembled WGS sequence"/>
</dbReference>
<keyword evidence="4" id="KW-1185">Reference proteome</keyword>
<accession>A0A563UF72</accession>
<feature type="region of interest" description="Disordered" evidence="1">
    <location>
        <begin position="136"/>
        <end position="177"/>
    </location>
</feature>
<feature type="compositionally biased region" description="Basic and acidic residues" evidence="1">
    <location>
        <begin position="146"/>
        <end position="177"/>
    </location>
</feature>
<dbReference type="RefSeq" id="WP_146381479.1">
    <property type="nucleotide sequence ID" value="NZ_VOEJ01000003.1"/>
</dbReference>
<name>A0A563UF72_9SPHI</name>
<sequence length="177" mass="21462">MKKIFLTTAIFFSLLIVKQADAQISLSVNIGSQPEWGPVGYDHADYYYMPDIDSYYDVPNHQYIFLENNTWVRRASLPSRYSNYNVYNGYKVVVNERNPWTRNDVYRTKYANYRGRTGQAIIRDSRDARYANHWRAQAQHRQAVRNRQEMRNNRKEIRDDRKELKRDRKEARYDRRH</sequence>
<gene>
    <name evidence="3" type="ORF">FPZ43_08715</name>
</gene>
<feature type="signal peptide" evidence="2">
    <location>
        <begin position="1"/>
        <end position="22"/>
    </location>
</feature>
<comment type="caution">
    <text evidence="3">The sequence shown here is derived from an EMBL/GenBank/DDBJ whole genome shotgun (WGS) entry which is preliminary data.</text>
</comment>
<dbReference type="EMBL" id="VOEJ01000003">
    <property type="protein sequence ID" value="TWR29923.1"/>
    <property type="molecule type" value="Genomic_DNA"/>
</dbReference>
<reference evidence="3 4" key="1">
    <citation type="submission" date="2019-07" db="EMBL/GenBank/DDBJ databases">
        <authorList>
            <person name="Kim J."/>
        </authorList>
    </citation>
    <scope>NUCLEOTIDE SEQUENCE [LARGE SCALE GENOMIC DNA]</scope>
    <source>
        <strain evidence="4">dk17</strain>
    </source>
</reference>
<keyword evidence="2" id="KW-0732">Signal</keyword>
<proteinExistence type="predicted"/>
<evidence type="ECO:0000313" key="3">
    <source>
        <dbReference type="EMBL" id="TWR29923.1"/>
    </source>
</evidence>
<organism evidence="3 4">
    <name type="scientific">Mucilaginibacter pallidiroseus</name>
    <dbReference type="NCBI Taxonomy" id="2599295"/>
    <lineage>
        <taxon>Bacteria</taxon>
        <taxon>Pseudomonadati</taxon>
        <taxon>Bacteroidota</taxon>
        <taxon>Sphingobacteriia</taxon>
        <taxon>Sphingobacteriales</taxon>
        <taxon>Sphingobacteriaceae</taxon>
        <taxon>Mucilaginibacter</taxon>
    </lineage>
</organism>
<dbReference type="AlphaFoldDB" id="A0A563UF72"/>
<protein>
    <submittedName>
        <fullName evidence="3">Uncharacterized protein</fullName>
    </submittedName>
</protein>